<evidence type="ECO:0000313" key="2">
    <source>
        <dbReference type="EMBL" id="MDJ1481012.1"/>
    </source>
</evidence>
<name>A0AAE3QKF6_9BACT</name>
<dbReference type="RefSeq" id="WP_313978255.1">
    <property type="nucleotide sequence ID" value="NZ_JASJOS010000004.1"/>
</dbReference>
<feature type="compositionally biased region" description="Basic and acidic residues" evidence="1">
    <location>
        <begin position="8"/>
        <end position="21"/>
    </location>
</feature>
<accession>A0AAE3QKF6</accession>
<evidence type="ECO:0000256" key="1">
    <source>
        <dbReference type="SAM" id="MobiDB-lite"/>
    </source>
</evidence>
<evidence type="ECO:0000313" key="3">
    <source>
        <dbReference type="Proteomes" id="UP001241110"/>
    </source>
</evidence>
<dbReference type="AlphaFoldDB" id="A0AAE3QKF6"/>
<comment type="caution">
    <text evidence="2">The sequence shown here is derived from an EMBL/GenBank/DDBJ whole genome shotgun (WGS) entry which is preliminary data.</text>
</comment>
<sequence length="89" mass="10131">MGLFDFFKSNKDQSKKKEDVNKPLMADLEQNPLQVGDIVDALRYDLGRCKLVEGQSGYEYESLETGTRVSWLRMVDAATQLQKVKKVTS</sequence>
<gene>
    <name evidence="2" type="ORF">QNI16_11005</name>
</gene>
<dbReference type="EMBL" id="JASJOS010000004">
    <property type="protein sequence ID" value="MDJ1481012.1"/>
    <property type="molecule type" value="Genomic_DNA"/>
</dbReference>
<dbReference type="Proteomes" id="UP001241110">
    <property type="component" value="Unassembled WGS sequence"/>
</dbReference>
<feature type="region of interest" description="Disordered" evidence="1">
    <location>
        <begin position="1"/>
        <end position="21"/>
    </location>
</feature>
<proteinExistence type="predicted"/>
<reference evidence="2" key="1">
    <citation type="submission" date="2023-05" db="EMBL/GenBank/DDBJ databases">
        <authorList>
            <person name="Zhang X."/>
        </authorList>
    </citation>
    <scope>NUCLEOTIDE SEQUENCE</scope>
    <source>
        <strain evidence="2">YF14B1</strain>
    </source>
</reference>
<organism evidence="2 3">
    <name type="scientific">Xanthocytophaga flava</name>
    <dbReference type="NCBI Taxonomy" id="3048013"/>
    <lineage>
        <taxon>Bacteria</taxon>
        <taxon>Pseudomonadati</taxon>
        <taxon>Bacteroidota</taxon>
        <taxon>Cytophagia</taxon>
        <taxon>Cytophagales</taxon>
        <taxon>Rhodocytophagaceae</taxon>
        <taxon>Xanthocytophaga</taxon>
    </lineage>
</organism>
<protein>
    <submittedName>
        <fullName evidence="2">Uncharacterized protein</fullName>
    </submittedName>
</protein>